<comment type="caution">
    <text evidence="1">The sequence shown here is derived from an EMBL/GenBank/DDBJ whole genome shotgun (WGS) entry which is preliminary data.</text>
</comment>
<dbReference type="AlphaFoldDB" id="A0A1E7KLY9"/>
<dbReference type="RefSeq" id="WP_070195444.1">
    <property type="nucleotide sequence ID" value="NZ_LJGU01000110.1"/>
</dbReference>
<evidence type="ECO:0000313" key="2">
    <source>
        <dbReference type="Proteomes" id="UP000176101"/>
    </source>
</evidence>
<name>A0A1E7KLY9_9ACTN</name>
<reference evidence="1 2" key="1">
    <citation type="journal article" date="2016" name="Front. Microbiol.">
        <title>Comparative Genomics Analysis of Streptomyces Species Reveals Their Adaptation to the Marine Environment and Their Diversity at the Genomic Level.</title>
        <authorList>
            <person name="Tian X."/>
            <person name="Zhang Z."/>
            <person name="Yang T."/>
            <person name="Chen M."/>
            <person name="Li J."/>
            <person name="Chen F."/>
            <person name="Yang J."/>
            <person name="Li W."/>
            <person name="Zhang B."/>
            <person name="Zhang Z."/>
            <person name="Wu J."/>
            <person name="Zhang C."/>
            <person name="Long L."/>
            <person name="Xiao J."/>
        </authorList>
    </citation>
    <scope>NUCLEOTIDE SEQUENCE [LARGE SCALE GENOMIC DNA]</scope>
    <source>
        <strain evidence="1 2">SCSIO 02100</strain>
    </source>
</reference>
<dbReference type="Proteomes" id="UP000176101">
    <property type="component" value="Unassembled WGS sequence"/>
</dbReference>
<dbReference type="Pfam" id="PF19450">
    <property type="entry name" value="DUF5988"/>
    <property type="match status" value="1"/>
</dbReference>
<gene>
    <name evidence="1" type="ORF">AN216_05435</name>
</gene>
<dbReference type="EMBL" id="LJGU01000110">
    <property type="protein sequence ID" value="OEV04864.1"/>
    <property type="molecule type" value="Genomic_DNA"/>
</dbReference>
<dbReference type="OrthoDB" id="3402203at2"/>
<accession>A0A1E7KLY9</accession>
<dbReference type="InterPro" id="IPR046030">
    <property type="entry name" value="DUF5988"/>
</dbReference>
<protein>
    <submittedName>
        <fullName evidence="1">Uncharacterized protein</fullName>
    </submittedName>
</protein>
<keyword evidence="2" id="KW-1185">Reference proteome</keyword>
<sequence length="72" mass="8133">MRSNEANVLLRGGPLRHLPEQERTRCVSDPTAPVKVMRSNRYDHFEPSTETVLVEGQELLAFDWSGSTYVTG</sequence>
<proteinExistence type="predicted"/>
<organism evidence="1 2">
    <name type="scientific">Streptomyces oceani</name>
    <dbReference type="NCBI Taxonomy" id="1075402"/>
    <lineage>
        <taxon>Bacteria</taxon>
        <taxon>Bacillati</taxon>
        <taxon>Actinomycetota</taxon>
        <taxon>Actinomycetes</taxon>
        <taxon>Kitasatosporales</taxon>
        <taxon>Streptomycetaceae</taxon>
        <taxon>Streptomyces</taxon>
    </lineage>
</organism>
<evidence type="ECO:0000313" key="1">
    <source>
        <dbReference type="EMBL" id="OEV04864.1"/>
    </source>
</evidence>